<accession>A0A8H7EA38</accession>
<sequence length="50" mass="5404">MAATFGFSVGDFINGIHFVKDVIQAVSESRGSSNKYVKLGTQLESLRNSP</sequence>
<proteinExistence type="predicted"/>
<dbReference type="EMBL" id="JAACFV010000002">
    <property type="protein sequence ID" value="KAF7514150.1"/>
    <property type="molecule type" value="Genomic_DNA"/>
</dbReference>
<dbReference type="Proteomes" id="UP000606974">
    <property type="component" value="Unassembled WGS sequence"/>
</dbReference>
<reference evidence="1" key="1">
    <citation type="submission" date="2020-02" db="EMBL/GenBank/DDBJ databases">
        <authorList>
            <person name="Palmer J.M."/>
        </authorList>
    </citation>
    <scope>NUCLEOTIDE SEQUENCE</scope>
    <source>
        <strain evidence="1">EPUS1.4</strain>
        <tissue evidence="1">Thallus</tissue>
    </source>
</reference>
<gene>
    <name evidence="1" type="ORF">GJ744_004475</name>
</gene>
<evidence type="ECO:0000313" key="1">
    <source>
        <dbReference type="EMBL" id="KAF7514150.1"/>
    </source>
</evidence>
<protein>
    <submittedName>
        <fullName evidence="1">Uncharacterized protein</fullName>
    </submittedName>
</protein>
<keyword evidence="2" id="KW-1185">Reference proteome</keyword>
<dbReference type="AlphaFoldDB" id="A0A8H7EA38"/>
<evidence type="ECO:0000313" key="2">
    <source>
        <dbReference type="Proteomes" id="UP000606974"/>
    </source>
</evidence>
<dbReference type="OrthoDB" id="3045089at2759"/>
<organism evidence="1 2">
    <name type="scientific">Endocarpon pusillum</name>
    <dbReference type="NCBI Taxonomy" id="364733"/>
    <lineage>
        <taxon>Eukaryota</taxon>
        <taxon>Fungi</taxon>
        <taxon>Dikarya</taxon>
        <taxon>Ascomycota</taxon>
        <taxon>Pezizomycotina</taxon>
        <taxon>Eurotiomycetes</taxon>
        <taxon>Chaetothyriomycetidae</taxon>
        <taxon>Verrucariales</taxon>
        <taxon>Verrucariaceae</taxon>
        <taxon>Endocarpon</taxon>
    </lineage>
</organism>
<comment type="caution">
    <text evidence="1">The sequence shown here is derived from an EMBL/GenBank/DDBJ whole genome shotgun (WGS) entry which is preliminary data.</text>
</comment>
<name>A0A8H7EA38_9EURO</name>